<dbReference type="AlphaFoldDB" id="A0A4R1HFD7"/>
<keyword evidence="2" id="KW-1133">Transmembrane helix</keyword>
<comment type="caution">
    <text evidence="4">The sequence shown here is derived from an EMBL/GenBank/DDBJ whole genome shotgun (WGS) entry which is preliminary data.</text>
</comment>
<keyword evidence="5" id="KW-1185">Reference proteome</keyword>
<dbReference type="Proteomes" id="UP000295560">
    <property type="component" value="Unassembled WGS sequence"/>
</dbReference>
<organism evidence="4 5">
    <name type="scientific">Pseudonocardia endophytica</name>
    <dbReference type="NCBI Taxonomy" id="401976"/>
    <lineage>
        <taxon>Bacteria</taxon>
        <taxon>Bacillati</taxon>
        <taxon>Actinomycetota</taxon>
        <taxon>Actinomycetes</taxon>
        <taxon>Pseudonocardiales</taxon>
        <taxon>Pseudonocardiaceae</taxon>
        <taxon>Pseudonocardia</taxon>
    </lineage>
</organism>
<evidence type="ECO:0000256" key="2">
    <source>
        <dbReference type="SAM" id="Phobius"/>
    </source>
</evidence>
<keyword evidence="2" id="KW-0812">Transmembrane</keyword>
<keyword evidence="2" id="KW-0472">Membrane</keyword>
<feature type="transmembrane region" description="Helical" evidence="2">
    <location>
        <begin position="54"/>
        <end position="84"/>
    </location>
</feature>
<accession>A0A4R1HFD7</accession>
<gene>
    <name evidence="4" type="ORF">EV378_4818</name>
</gene>
<proteinExistence type="predicted"/>
<feature type="domain" description="Low molecular weight protein antigen 6 PH" evidence="3">
    <location>
        <begin position="90"/>
        <end position="159"/>
    </location>
</feature>
<name>A0A4R1HFD7_PSEEN</name>
<evidence type="ECO:0000259" key="3">
    <source>
        <dbReference type="Pfam" id="PF10756"/>
    </source>
</evidence>
<protein>
    <submittedName>
        <fullName evidence="4">PH (Pleckstrin Homology) domain-containing protein</fullName>
    </submittedName>
</protein>
<dbReference type="EMBL" id="SMFZ01000002">
    <property type="protein sequence ID" value="TCK20854.1"/>
    <property type="molecule type" value="Genomic_DNA"/>
</dbReference>
<evidence type="ECO:0000313" key="4">
    <source>
        <dbReference type="EMBL" id="TCK20854.1"/>
    </source>
</evidence>
<dbReference type="Pfam" id="PF10756">
    <property type="entry name" value="bPH_6"/>
    <property type="match status" value="1"/>
</dbReference>
<evidence type="ECO:0000313" key="5">
    <source>
        <dbReference type="Proteomes" id="UP000295560"/>
    </source>
</evidence>
<sequence length="164" mass="17517">MYRVNGVPSIETSATPGPGHAVATGARMDPVDGDVDGETAEPPRLVFRHSRLGIMAALLFCVCALPLMLTVPFFWLVLLLPIAYCVWLARTRTTVDGATVATRTLRGSRDVTWAEITSLKLDERSRVSAVLSDSSELSLPAVRLRDLSALAVASGGRITDPAQG</sequence>
<dbReference type="RefSeq" id="WP_165922454.1">
    <property type="nucleotide sequence ID" value="NZ_SMFZ01000002.1"/>
</dbReference>
<feature type="region of interest" description="Disordered" evidence="1">
    <location>
        <begin position="1"/>
        <end position="32"/>
    </location>
</feature>
<dbReference type="InterPro" id="IPR019692">
    <property type="entry name" value="CFP-6_PH"/>
</dbReference>
<evidence type="ECO:0000256" key="1">
    <source>
        <dbReference type="SAM" id="MobiDB-lite"/>
    </source>
</evidence>
<reference evidence="4 5" key="1">
    <citation type="submission" date="2019-03" db="EMBL/GenBank/DDBJ databases">
        <title>Sequencing the genomes of 1000 actinobacteria strains.</title>
        <authorList>
            <person name="Klenk H.-P."/>
        </authorList>
    </citation>
    <scope>NUCLEOTIDE SEQUENCE [LARGE SCALE GENOMIC DNA]</scope>
    <source>
        <strain evidence="4 5">DSM 44969</strain>
    </source>
</reference>